<dbReference type="EMBL" id="JAHLQJ010000018">
    <property type="protein sequence ID" value="MBU5673844.1"/>
    <property type="molecule type" value="Genomic_DNA"/>
</dbReference>
<feature type="coiled-coil region" evidence="1">
    <location>
        <begin position="152"/>
        <end position="179"/>
    </location>
</feature>
<dbReference type="CDD" id="cd02440">
    <property type="entry name" value="AdoMet_MTases"/>
    <property type="match status" value="1"/>
</dbReference>
<dbReference type="GO" id="GO:0008168">
    <property type="term" value="F:methyltransferase activity"/>
    <property type="evidence" value="ECO:0007669"/>
    <property type="project" value="UniProtKB-KW"/>
</dbReference>
<evidence type="ECO:0000313" key="2">
    <source>
        <dbReference type="EMBL" id="MBU5673844.1"/>
    </source>
</evidence>
<dbReference type="GO" id="GO:0032259">
    <property type="term" value="P:methylation"/>
    <property type="evidence" value="ECO:0007669"/>
    <property type="project" value="UniProtKB-KW"/>
</dbReference>
<proteinExistence type="predicted"/>
<keyword evidence="2" id="KW-0808">Transferase</keyword>
<reference evidence="2 3" key="1">
    <citation type="submission" date="2021-06" db="EMBL/GenBank/DDBJ databases">
        <authorList>
            <person name="Sun Q."/>
            <person name="Li D."/>
        </authorList>
    </citation>
    <scope>NUCLEOTIDE SEQUENCE [LARGE SCALE GENOMIC DNA]</scope>
    <source>
        <strain evidence="2 3">MSJ-6</strain>
    </source>
</reference>
<dbReference type="Pfam" id="PF13489">
    <property type="entry name" value="Methyltransf_23"/>
    <property type="match status" value="1"/>
</dbReference>
<protein>
    <submittedName>
        <fullName evidence="2">Class I SAM-dependent methyltransferase</fullName>
    </submittedName>
</protein>
<gene>
    <name evidence="2" type="ORF">KQJ23_18580</name>
</gene>
<dbReference type="Proteomes" id="UP000743001">
    <property type="component" value="Unassembled WGS sequence"/>
</dbReference>
<evidence type="ECO:0000313" key="3">
    <source>
        <dbReference type="Proteomes" id="UP000743001"/>
    </source>
</evidence>
<sequence>MPKQSMTPGMIMNQIRSTVRKHGGDESIPSEVEQEKNLDQLSDGNSSYFELMKRINEDIRALSGKVPPNMPIAFQEPRLVSRFRLLGKIIVPIRKFGARLFTKWYVDPISSQQHYLNKEMWSGLNRSIEIITNLTQLETKLINQVYGLNNVITELKDEITRLNNDIRDLRREDEEIMTDIQLLTKKYSHSAFEYSAFSKRFSAPGDAVKQIFTQYLKYIKPEHTVLDIGCGQGYFLELLNESSIKGIGVDSDPRLVSLCIEKGLTAYVEDGHSYLQKQSDESIDSIFLAHVIEHLTLSEKIEFLDLSYKKLKKEGVLILETPNTTSVYVMHNLYYLDPTHEKPLFPEALKHLAEVSGFTVVASYLSGAIIETGKENDYYNYSLVLKK</sequence>
<keyword evidence="2" id="KW-0489">Methyltransferase</keyword>
<keyword evidence="3" id="KW-1185">Reference proteome</keyword>
<accession>A0ABS6FUQ5</accession>
<keyword evidence="1" id="KW-0175">Coiled coil</keyword>
<comment type="caution">
    <text evidence="2">The sequence shown here is derived from an EMBL/GenBank/DDBJ whole genome shotgun (WGS) entry which is preliminary data.</text>
</comment>
<dbReference type="PANTHER" id="PTHR43861">
    <property type="entry name" value="TRANS-ACONITATE 2-METHYLTRANSFERASE-RELATED"/>
    <property type="match status" value="1"/>
</dbReference>
<organism evidence="2 3">
    <name type="scientific">Paenibacillus brevis</name>
    <dbReference type="NCBI Taxonomy" id="2841508"/>
    <lineage>
        <taxon>Bacteria</taxon>
        <taxon>Bacillati</taxon>
        <taxon>Bacillota</taxon>
        <taxon>Bacilli</taxon>
        <taxon>Bacillales</taxon>
        <taxon>Paenibacillaceae</taxon>
        <taxon>Paenibacillus</taxon>
    </lineage>
</organism>
<evidence type="ECO:0000256" key="1">
    <source>
        <dbReference type="SAM" id="Coils"/>
    </source>
</evidence>
<dbReference type="RefSeq" id="WP_216480425.1">
    <property type="nucleotide sequence ID" value="NZ_JAHLQJ010000018.1"/>
</dbReference>
<name>A0ABS6FUQ5_9BACL</name>